<proteinExistence type="predicted"/>
<evidence type="ECO:0000313" key="2">
    <source>
        <dbReference type="EMBL" id="GBC07989.1"/>
    </source>
</evidence>
<name>A0A2Z6SMB2_9GLOM</name>
<feature type="region of interest" description="Disordered" evidence="1">
    <location>
        <begin position="1"/>
        <end position="23"/>
    </location>
</feature>
<evidence type="ECO:0000256" key="1">
    <source>
        <dbReference type="SAM" id="MobiDB-lite"/>
    </source>
</evidence>
<reference evidence="3" key="2">
    <citation type="submission" date="2019-10" db="EMBL/GenBank/DDBJ databases">
        <title>Conservation and host-specific expression of non-tandemly repeated heterogenous ribosome RNA gene in arbuscular mycorrhizal fungi.</title>
        <authorList>
            <person name="Maeda T."/>
            <person name="Kobayashi Y."/>
            <person name="Nakagawa T."/>
            <person name="Ezawa T."/>
            <person name="Yamaguchi K."/>
            <person name="Bino T."/>
            <person name="Nishimoto Y."/>
            <person name="Shigenobu S."/>
            <person name="Kawaguchi M."/>
        </authorList>
    </citation>
    <scope>NUCLEOTIDE SEQUENCE</scope>
    <source>
        <strain evidence="3">HR1</strain>
    </source>
</reference>
<dbReference type="EMBL" id="BEXD01004186">
    <property type="protein sequence ID" value="GBC07989.1"/>
    <property type="molecule type" value="Genomic_DNA"/>
</dbReference>
<accession>A0A2Z6SMB2</accession>
<protein>
    <submittedName>
        <fullName evidence="2">Uncharacterized protein</fullName>
    </submittedName>
</protein>
<evidence type="ECO:0000313" key="3">
    <source>
        <dbReference type="EMBL" id="GES78894.1"/>
    </source>
</evidence>
<organism evidence="2 4">
    <name type="scientific">Rhizophagus clarus</name>
    <dbReference type="NCBI Taxonomy" id="94130"/>
    <lineage>
        <taxon>Eukaryota</taxon>
        <taxon>Fungi</taxon>
        <taxon>Fungi incertae sedis</taxon>
        <taxon>Mucoromycota</taxon>
        <taxon>Glomeromycotina</taxon>
        <taxon>Glomeromycetes</taxon>
        <taxon>Glomerales</taxon>
        <taxon>Glomeraceae</taxon>
        <taxon>Rhizophagus</taxon>
    </lineage>
</organism>
<dbReference type="EMBL" id="BLAL01000040">
    <property type="protein sequence ID" value="GES78894.1"/>
    <property type="molecule type" value="Genomic_DNA"/>
</dbReference>
<dbReference type="Proteomes" id="UP000615446">
    <property type="component" value="Unassembled WGS sequence"/>
</dbReference>
<comment type="caution">
    <text evidence="2">The sequence shown here is derived from an EMBL/GenBank/DDBJ whole genome shotgun (WGS) entry which is preliminary data.</text>
</comment>
<dbReference type="Proteomes" id="UP000247702">
    <property type="component" value="Unassembled WGS sequence"/>
</dbReference>
<dbReference type="AlphaFoldDB" id="A0A2Z6SMB2"/>
<keyword evidence="4" id="KW-1185">Reference proteome</keyword>
<sequence>MSSPPICKARRQSPSQDLGNNPLSEASILDDPYLAPPLKPPIITSKERFLKALRCTFIQMRALIHSGSSFSWLFKKLPGYYKVNLLGDDGDDLLMISS</sequence>
<reference evidence="2 4" key="1">
    <citation type="submission" date="2017-11" db="EMBL/GenBank/DDBJ databases">
        <title>The genome of Rhizophagus clarus HR1 reveals common genetic basis of auxotrophy among arbuscular mycorrhizal fungi.</title>
        <authorList>
            <person name="Kobayashi Y."/>
        </authorList>
    </citation>
    <scope>NUCLEOTIDE SEQUENCE [LARGE SCALE GENOMIC DNA]</scope>
    <source>
        <strain evidence="2 4">HR1</strain>
    </source>
</reference>
<evidence type="ECO:0000313" key="4">
    <source>
        <dbReference type="Proteomes" id="UP000247702"/>
    </source>
</evidence>
<gene>
    <name evidence="3" type="ORF">RCL2_000620500</name>
    <name evidence="2" type="ORF">RclHR1_07840002</name>
</gene>
<feature type="compositionally biased region" description="Polar residues" evidence="1">
    <location>
        <begin position="12"/>
        <end position="23"/>
    </location>
</feature>